<name>A0A8H6G6G4_9LECA</name>
<organism evidence="1 2">
    <name type="scientific">Letharia columbiana</name>
    <dbReference type="NCBI Taxonomy" id="112416"/>
    <lineage>
        <taxon>Eukaryota</taxon>
        <taxon>Fungi</taxon>
        <taxon>Dikarya</taxon>
        <taxon>Ascomycota</taxon>
        <taxon>Pezizomycotina</taxon>
        <taxon>Lecanoromycetes</taxon>
        <taxon>OSLEUM clade</taxon>
        <taxon>Lecanoromycetidae</taxon>
        <taxon>Lecanorales</taxon>
        <taxon>Lecanorineae</taxon>
        <taxon>Parmeliaceae</taxon>
        <taxon>Letharia</taxon>
    </lineage>
</organism>
<sequence length="114" mass="12510">MSNIVERFASIILDDDVAAVHGAIVAIAKMPNRGGLKLFLINGVPGRREFEANFDVLYACWYGGSSQNGVLVTFDAEVDSKRRFVGDALQSFFGDGGTNTQYAKVSRLKKWCDD</sequence>
<proteinExistence type="predicted"/>
<keyword evidence="2" id="KW-1185">Reference proteome</keyword>
<comment type="caution">
    <text evidence="1">The sequence shown here is derived from an EMBL/GenBank/DDBJ whole genome shotgun (WGS) entry which is preliminary data.</text>
</comment>
<dbReference type="Proteomes" id="UP000578531">
    <property type="component" value="Unassembled WGS sequence"/>
</dbReference>
<dbReference type="EMBL" id="JACCJC010000001">
    <property type="protein sequence ID" value="KAF6241356.1"/>
    <property type="molecule type" value="Genomic_DNA"/>
</dbReference>
<reference evidence="1 2" key="1">
    <citation type="journal article" date="2020" name="Genomics">
        <title>Complete, high-quality genomes from long-read metagenomic sequencing of two wolf lichen thalli reveals enigmatic genome architecture.</title>
        <authorList>
            <person name="McKenzie S.K."/>
            <person name="Walston R.F."/>
            <person name="Allen J.L."/>
        </authorList>
    </citation>
    <scope>NUCLEOTIDE SEQUENCE [LARGE SCALE GENOMIC DNA]</scope>
    <source>
        <strain evidence="1">WasteWater2</strain>
    </source>
</reference>
<accession>A0A8H6G6G4</accession>
<protein>
    <submittedName>
        <fullName evidence="1">Uncharacterized protein</fullName>
    </submittedName>
</protein>
<dbReference type="AlphaFoldDB" id="A0A8H6G6G4"/>
<dbReference type="GeneID" id="59281746"/>
<dbReference type="RefSeq" id="XP_037170596.1">
    <property type="nucleotide sequence ID" value="XM_037302017.1"/>
</dbReference>
<evidence type="ECO:0000313" key="1">
    <source>
        <dbReference type="EMBL" id="KAF6241356.1"/>
    </source>
</evidence>
<gene>
    <name evidence="1" type="ORF">HO173_000066</name>
</gene>
<evidence type="ECO:0000313" key="2">
    <source>
        <dbReference type="Proteomes" id="UP000578531"/>
    </source>
</evidence>